<feature type="transmembrane region" description="Helical" evidence="8">
    <location>
        <begin position="389"/>
        <end position="406"/>
    </location>
</feature>
<organism evidence="10 11">
    <name type="scientific">Roseivirga thermotolerans</name>
    <dbReference type="NCBI Taxonomy" id="1758176"/>
    <lineage>
        <taxon>Bacteria</taxon>
        <taxon>Pseudomonadati</taxon>
        <taxon>Bacteroidota</taxon>
        <taxon>Cytophagia</taxon>
        <taxon>Cytophagales</taxon>
        <taxon>Roseivirgaceae</taxon>
        <taxon>Roseivirga</taxon>
    </lineage>
</organism>
<evidence type="ECO:0000256" key="7">
    <source>
        <dbReference type="RuleBase" id="RU003346"/>
    </source>
</evidence>
<evidence type="ECO:0000256" key="6">
    <source>
        <dbReference type="ARBA" id="ARBA00023136"/>
    </source>
</evidence>
<dbReference type="PROSITE" id="PS00217">
    <property type="entry name" value="SUGAR_TRANSPORT_2"/>
    <property type="match status" value="1"/>
</dbReference>
<keyword evidence="11" id="KW-1185">Reference proteome</keyword>
<name>A0ABQ3IAW2_9BACT</name>
<evidence type="ECO:0000256" key="3">
    <source>
        <dbReference type="ARBA" id="ARBA00022448"/>
    </source>
</evidence>
<proteinExistence type="inferred from homology"/>
<dbReference type="InterPro" id="IPR005829">
    <property type="entry name" value="Sugar_transporter_CS"/>
</dbReference>
<feature type="transmembrane region" description="Helical" evidence="8">
    <location>
        <begin position="412"/>
        <end position="430"/>
    </location>
</feature>
<evidence type="ECO:0000256" key="5">
    <source>
        <dbReference type="ARBA" id="ARBA00022989"/>
    </source>
</evidence>
<evidence type="ECO:0000256" key="4">
    <source>
        <dbReference type="ARBA" id="ARBA00022692"/>
    </source>
</evidence>
<dbReference type="InterPro" id="IPR003663">
    <property type="entry name" value="Sugar/inositol_transpt"/>
</dbReference>
<dbReference type="Proteomes" id="UP000658258">
    <property type="component" value="Unassembled WGS sequence"/>
</dbReference>
<feature type="transmembrane region" description="Helical" evidence="8">
    <location>
        <begin position="82"/>
        <end position="101"/>
    </location>
</feature>
<accession>A0ABQ3IAW2</accession>
<comment type="caution">
    <text evidence="10">The sequence shown here is derived from an EMBL/GenBank/DDBJ whole genome shotgun (WGS) entry which is preliminary data.</text>
</comment>
<dbReference type="RefSeq" id="WP_189630941.1">
    <property type="nucleotide sequence ID" value="NZ_BNAG01000004.1"/>
</dbReference>
<evidence type="ECO:0000259" key="9">
    <source>
        <dbReference type="PROSITE" id="PS50850"/>
    </source>
</evidence>
<evidence type="ECO:0000256" key="2">
    <source>
        <dbReference type="ARBA" id="ARBA00010992"/>
    </source>
</evidence>
<dbReference type="PROSITE" id="PS50850">
    <property type="entry name" value="MFS"/>
    <property type="match status" value="1"/>
</dbReference>
<feature type="transmembrane region" description="Helical" evidence="8">
    <location>
        <begin position="252"/>
        <end position="275"/>
    </location>
</feature>
<evidence type="ECO:0000313" key="10">
    <source>
        <dbReference type="EMBL" id="GHE70828.1"/>
    </source>
</evidence>
<feature type="transmembrane region" description="Helical" evidence="8">
    <location>
        <begin position="173"/>
        <end position="192"/>
    </location>
</feature>
<dbReference type="InterPro" id="IPR036259">
    <property type="entry name" value="MFS_trans_sf"/>
</dbReference>
<dbReference type="Gene3D" id="1.20.1250.20">
    <property type="entry name" value="MFS general substrate transporter like domains"/>
    <property type="match status" value="1"/>
</dbReference>
<feature type="transmembrane region" description="Helical" evidence="8">
    <location>
        <begin position="49"/>
        <end position="70"/>
    </location>
</feature>
<evidence type="ECO:0000256" key="8">
    <source>
        <dbReference type="SAM" id="Phobius"/>
    </source>
</evidence>
<comment type="subcellular location">
    <subcellularLocation>
        <location evidence="1">Membrane</location>
        <topology evidence="1">Multi-pass membrane protein</topology>
    </subcellularLocation>
</comment>
<dbReference type="InterPro" id="IPR005828">
    <property type="entry name" value="MFS_sugar_transport-like"/>
</dbReference>
<feature type="domain" description="Major facilitator superfamily (MFS) profile" evidence="9">
    <location>
        <begin position="9"/>
        <end position="434"/>
    </location>
</feature>
<gene>
    <name evidence="10" type="primary">xylE</name>
    <name evidence="10" type="ORF">GCM10011340_28260</name>
</gene>
<dbReference type="SUPFAM" id="SSF103473">
    <property type="entry name" value="MFS general substrate transporter"/>
    <property type="match status" value="1"/>
</dbReference>
<evidence type="ECO:0000313" key="11">
    <source>
        <dbReference type="Proteomes" id="UP000658258"/>
    </source>
</evidence>
<keyword evidence="5 8" id="KW-1133">Transmembrane helix</keyword>
<comment type="similarity">
    <text evidence="2 7">Belongs to the major facilitator superfamily. Sugar transporter (TC 2.A.1.1) family.</text>
</comment>
<evidence type="ECO:0000256" key="1">
    <source>
        <dbReference type="ARBA" id="ARBA00004141"/>
    </source>
</evidence>
<feature type="transmembrane region" description="Helical" evidence="8">
    <location>
        <begin position="318"/>
        <end position="342"/>
    </location>
</feature>
<dbReference type="InterPro" id="IPR020846">
    <property type="entry name" value="MFS_dom"/>
</dbReference>
<dbReference type="Pfam" id="PF00083">
    <property type="entry name" value="Sugar_tr"/>
    <property type="match status" value="1"/>
</dbReference>
<dbReference type="InterPro" id="IPR050814">
    <property type="entry name" value="Myo-inositol_Transporter"/>
</dbReference>
<dbReference type="PROSITE" id="PS00216">
    <property type="entry name" value="SUGAR_TRANSPORT_1"/>
    <property type="match status" value="1"/>
</dbReference>
<feature type="transmembrane region" description="Helical" evidence="8">
    <location>
        <begin position="348"/>
        <end position="368"/>
    </location>
</feature>
<keyword evidence="3 7" id="KW-0813">Transport</keyword>
<reference evidence="11" key="1">
    <citation type="journal article" date="2019" name="Int. J. Syst. Evol. Microbiol.">
        <title>The Global Catalogue of Microorganisms (GCM) 10K type strain sequencing project: providing services to taxonomists for standard genome sequencing and annotation.</title>
        <authorList>
            <consortium name="The Broad Institute Genomics Platform"/>
            <consortium name="The Broad Institute Genome Sequencing Center for Infectious Disease"/>
            <person name="Wu L."/>
            <person name="Ma J."/>
        </authorList>
    </citation>
    <scope>NUCLEOTIDE SEQUENCE [LARGE SCALE GENOMIC DNA]</scope>
    <source>
        <strain evidence="11">CGMCC 1.15111</strain>
    </source>
</reference>
<feature type="transmembrane region" description="Helical" evidence="8">
    <location>
        <begin position="7"/>
        <end position="29"/>
    </location>
</feature>
<dbReference type="EMBL" id="BNAG01000004">
    <property type="protein sequence ID" value="GHE70828.1"/>
    <property type="molecule type" value="Genomic_DNA"/>
</dbReference>
<feature type="transmembrane region" description="Helical" evidence="8">
    <location>
        <begin position="107"/>
        <end position="128"/>
    </location>
</feature>
<dbReference type="PANTHER" id="PTHR48020:SF12">
    <property type="entry name" value="PROTON MYO-INOSITOL COTRANSPORTER"/>
    <property type="match status" value="1"/>
</dbReference>
<feature type="transmembrane region" description="Helical" evidence="8">
    <location>
        <begin position="140"/>
        <end position="161"/>
    </location>
</feature>
<keyword evidence="4 8" id="KW-0812">Transmembrane</keyword>
<dbReference type="NCBIfam" id="TIGR00879">
    <property type="entry name" value="SP"/>
    <property type="match status" value="1"/>
</dbReference>
<keyword evidence="6 8" id="KW-0472">Membrane</keyword>
<protein>
    <submittedName>
        <fullName evidence="10">MFS transporter</fullName>
    </submittedName>
</protein>
<dbReference type="PANTHER" id="PTHR48020">
    <property type="entry name" value="PROTON MYO-INOSITOL COTRANSPORTER"/>
    <property type="match status" value="1"/>
</dbReference>
<feature type="transmembrane region" description="Helical" evidence="8">
    <location>
        <begin position="287"/>
        <end position="311"/>
    </location>
</feature>
<sequence>MNNNKVFYWSIAGALAGFLFGFDTIVINGAEQELQKLWSGYTLNGRNDLFHGIVVVGSALWGTVIGAMFGGFPNDKIGRKKTLFLIGVLYTVSALGSALVSDPWLFAAFRFIGGLGVGASTIAAPTFVSEIAPANQRGRLVALYQLNIVFGILVAFISNYLIAKSIEIESWRWMIGIEALPALLYTLIVLTVPESPRWLLLKQGNVEKARKIFEKIYHSTQVQAQLEQVRTSSPQTRGSSEKLFSAKYKRPLLLAFAIAFFNQFSGINALLYYAKRIFSEAGLGEDAVFLSTVGVGIANFIFTIIGVIIIDKVGRKRLMYIGSFGYIITLTTTSLAFFFGWASIVPPALFLFIGAHAIGQGAVIWVFISEIFPNHMRSKGQSFGSSVHWWLAAIIPAMVPVLFTTIGAGWVFAAFAILMAFQLIFVWKVMPETKGKTLEQLETEML</sequence>
<dbReference type="PRINTS" id="PR00171">
    <property type="entry name" value="SUGRTRNSPORT"/>
</dbReference>